<evidence type="ECO:0000313" key="2">
    <source>
        <dbReference type="Proteomes" id="UP001234297"/>
    </source>
</evidence>
<organism evidence="1 2">
    <name type="scientific">Persea americana</name>
    <name type="common">Avocado</name>
    <dbReference type="NCBI Taxonomy" id="3435"/>
    <lineage>
        <taxon>Eukaryota</taxon>
        <taxon>Viridiplantae</taxon>
        <taxon>Streptophyta</taxon>
        <taxon>Embryophyta</taxon>
        <taxon>Tracheophyta</taxon>
        <taxon>Spermatophyta</taxon>
        <taxon>Magnoliopsida</taxon>
        <taxon>Magnoliidae</taxon>
        <taxon>Laurales</taxon>
        <taxon>Lauraceae</taxon>
        <taxon>Persea</taxon>
    </lineage>
</organism>
<comment type="caution">
    <text evidence="1">The sequence shown here is derived from an EMBL/GenBank/DDBJ whole genome shotgun (WGS) entry which is preliminary data.</text>
</comment>
<dbReference type="Proteomes" id="UP001234297">
    <property type="component" value="Chromosome 2"/>
</dbReference>
<protein>
    <submittedName>
        <fullName evidence="1">Uncharacterized protein</fullName>
    </submittedName>
</protein>
<proteinExistence type="predicted"/>
<accession>A0ACC2MIG6</accession>
<evidence type="ECO:0000313" key="1">
    <source>
        <dbReference type="EMBL" id="KAJ8645428.1"/>
    </source>
</evidence>
<name>A0ACC2MIG6_PERAE</name>
<keyword evidence="2" id="KW-1185">Reference proteome</keyword>
<gene>
    <name evidence="1" type="ORF">MRB53_007176</name>
</gene>
<dbReference type="EMBL" id="CM056810">
    <property type="protein sequence ID" value="KAJ8645428.1"/>
    <property type="molecule type" value="Genomic_DNA"/>
</dbReference>
<reference evidence="1 2" key="1">
    <citation type="journal article" date="2022" name="Hortic Res">
        <title>A haplotype resolved chromosomal level avocado genome allows analysis of novel avocado genes.</title>
        <authorList>
            <person name="Nath O."/>
            <person name="Fletcher S.J."/>
            <person name="Hayward A."/>
            <person name="Shaw L.M."/>
            <person name="Masouleh A.K."/>
            <person name="Furtado A."/>
            <person name="Henry R.J."/>
            <person name="Mitter N."/>
        </authorList>
    </citation>
    <scope>NUCLEOTIDE SEQUENCE [LARGE SCALE GENOMIC DNA]</scope>
    <source>
        <strain evidence="2">cv. Hass</strain>
    </source>
</reference>
<sequence>MRFNHEISPTNSAEKDKDKDMDGVNSSFCIDGALPAQIQQKIIVGYALTLKKTKSFMQPKLQVLARKKGILFVAIDQNRPLSDQGPFDIILHKLSGKQWRQILEDYGQSHPEITVLDPPGAIQHLHNRQSMLQDVADMNLHGKVGVPRQLVIRDSSSIPVEVTKAGLKLPLVAKPLVVDGSSKSHQLSLAYDRFSLSKLDPPMVLQEFVNHGGVLFKVFIVGETIKVVRRSSLPNVSECELLNNFGLYQFPRVSSATTSADDAGLDPSVAELPPLPLLERLARELRHRLGLQLFNMDIIREFGSKDRFYVIDINYFPGYGKMPEYENIFTDFLLSLAQSKYGKHPAPYRLSYKNWSVALDGSPNHLLFVPRVVNVSNTVSMVQQIPDPRSMEQDFNSDDLDIIQMRLGVPEDTAVWSKTFKEPVLCTWSLPMWNQLIIIVSVLTTWCP</sequence>